<dbReference type="AlphaFoldDB" id="E6MDX4"/>
<accession>E6MDX4</accession>
<dbReference type="InterPro" id="IPR018204">
    <property type="entry name" value="Trp_synthase_alpha_AS"/>
</dbReference>
<dbReference type="InterPro" id="IPR011060">
    <property type="entry name" value="RibuloseP-bd_barrel"/>
</dbReference>
<evidence type="ECO:0000256" key="8">
    <source>
        <dbReference type="ARBA" id="ARBA00049047"/>
    </source>
</evidence>
<dbReference type="Proteomes" id="UP000004754">
    <property type="component" value="Unassembled WGS sequence"/>
</dbReference>
<dbReference type="PANTHER" id="PTHR43406:SF1">
    <property type="entry name" value="TRYPTOPHAN SYNTHASE ALPHA CHAIN, CHLOROPLASTIC"/>
    <property type="match status" value="1"/>
</dbReference>
<feature type="active site" description="Proton acceptor" evidence="9">
    <location>
        <position position="44"/>
    </location>
</feature>
<evidence type="ECO:0000256" key="3">
    <source>
        <dbReference type="ARBA" id="ARBA00011270"/>
    </source>
</evidence>
<evidence type="ECO:0000313" key="11">
    <source>
        <dbReference type="EMBL" id="EFV02733.1"/>
    </source>
</evidence>
<keyword evidence="12" id="KW-1185">Reference proteome</keyword>
<keyword evidence="4 9" id="KW-0028">Amino-acid biosynthesis</keyword>
<dbReference type="SUPFAM" id="SSF51366">
    <property type="entry name" value="Ribulose-phoshate binding barrel"/>
    <property type="match status" value="1"/>
</dbReference>
<evidence type="ECO:0000256" key="5">
    <source>
        <dbReference type="ARBA" id="ARBA00022822"/>
    </source>
</evidence>
<keyword evidence="5 9" id="KW-0822">Tryptophan biosynthesis</keyword>
<comment type="catalytic activity">
    <reaction evidence="8 9">
        <text>(1S,2R)-1-C-(indol-3-yl)glycerol 3-phosphate + L-serine = D-glyceraldehyde 3-phosphate + L-tryptophan + H2O</text>
        <dbReference type="Rhea" id="RHEA:10532"/>
        <dbReference type="ChEBI" id="CHEBI:15377"/>
        <dbReference type="ChEBI" id="CHEBI:33384"/>
        <dbReference type="ChEBI" id="CHEBI:57912"/>
        <dbReference type="ChEBI" id="CHEBI:58866"/>
        <dbReference type="ChEBI" id="CHEBI:59776"/>
        <dbReference type="EC" id="4.2.1.20"/>
    </reaction>
</comment>
<dbReference type="FunFam" id="3.20.20.70:FF:000037">
    <property type="entry name" value="Tryptophan synthase alpha chain"/>
    <property type="match status" value="1"/>
</dbReference>
<proteinExistence type="inferred from homology"/>
<evidence type="ECO:0000256" key="4">
    <source>
        <dbReference type="ARBA" id="ARBA00022605"/>
    </source>
</evidence>
<dbReference type="eggNOG" id="COG0159">
    <property type="taxonomic scope" value="Bacteria"/>
</dbReference>
<comment type="subunit">
    <text evidence="3 9">Tetramer of two alpha and two beta chains.</text>
</comment>
<comment type="function">
    <text evidence="1 9">The alpha subunit is responsible for the aldol cleavage of indoleglycerol phosphate to indole and glyceraldehyde 3-phosphate.</text>
</comment>
<evidence type="ECO:0000313" key="12">
    <source>
        <dbReference type="Proteomes" id="UP000004754"/>
    </source>
</evidence>
<dbReference type="HOGENOM" id="CLU_016734_0_0_9"/>
<comment type="similarity">
    <text evidence="9 10">Belongs to the TrpA family.</text>
</comment>
<evidence type="ECO:0000256" key="1">
    <source>
        <dbReference type="ARBA" id="ARBA00003365"/>
    </source>
</evidence>
<dbReference type="InterPro" id="IPR002028">
    <property type="entry name" value="Trp_synthase_suA"/>
</dbReference>
<evidence type="ECO:0000256" key="6">
    <source>
        <dbReference type="ARBA" id="ARBA00023141"/>
    </source>
</evidence>
<comment type="pathway">
    <text evidence="2 9">Amino-acid biosynthesis; L-tryptophan biosynthesis; L-tryptophan from chorismate: step 5/5.</text>
</comment>
<protein>
    <recommendedName>
        <fullName evidence="9">Tryptophan synthase alpha chain</fullName>
        <ecNumber evidence="9">4.2.1.20</ecNumber>
    </recommendedName>
</protein>
<dbReference type="UniPathway" id="UPA00035">
    <property type="reaction ID" value="UER00044"/>
</dbReference>
<dbReference type="GO" id="GO:0005829">
    <property type="term" value="C:cytosol"/>
    <property type="evidence" value="ECO:0007669"/>
    <property type="project" value="TreeGrafter"/>
</dbReference>
<dbReference type="HAMAP" id="MF_00131">
    <property type="entry name" value="Trp_synth_alpha"/>
    <property type="match status" value="1"/>
</dbReference>
<sequence>MRKIADAFKDRKAFIPFITAGDPDLATTEALIKIAADAGAALIEIGIPFSDPIAEGPVIQEADIRALAAGTTVDGIFVMAARLRETIDIPMVLMGYANPFFHYGYDAFFKRCAEVGIDGAIIPDIPFEEKHEAADAAGQYGVAVLSMIAPTSEERIQKIAAEAQGFIYLVSSMGVTGMRSAITTDLGAMVSAIRQVTDVPIGIGFGIHTPQQAAEMAAIADGAIVGSAIVNLVAEHGRNAGPAVEDYVKQMVAAVCQVPVR</sequence>
<evidence type="ECO:0000256" key="7">
    <source>
        <dbReference type="ARBA" id="ARBA00023239"/>
    </source>
</evidence>
<organism evidence="11 12">
    <name type="scientific">Pseudoramibacter alactolyticus ATCC 23263</name>
    <dbReference type="NCBI Taxonomy" id="887929"/>
    <lineage>
        <taxon>Bacteria</taxon>
        <taxon>Bacillati</taxon>
        <taxon>Bacillota</taxon>
        <taxon>Clostridia</taxon>
        <taxon>Eubacteriales</taxon>
        <taxon>Eubacteriaceae</taxon>
        <taxon>Pseudoramibacter</taxon>
    </lineage>
</organism>
<dbReference type="Gene3D" id="3.20.20.70">
    <property type="entry name" value="Aldolase class I"/>
    <property type="match status" value="1"/>
</dbReference>
<evidence type="ECO:0000256" key="9">
    <source>
        <dbReference type="HAMAP-Rule" id="MF_00131"/>
    </source>
</evidence>
<reference evidence="11 12" key="1">
    <citation type="submission" date="2010-12" db="EMBL/GenBank/DDBJ databases">
        <authorList>
            <person name="Muzny D."/>
            <person name="Qin X."/>
            <person name="Deng J."/>
            <person name="Jiang H."/>
            <person name="Liu Y."/>
            <person name="Qu J."/>
            <person name="Song X.-Z."/>
            <person name="Zhang L."/>
            <person name="Thornton R."/>
            <person name="Coyle M."/>
            <person name="Francisco L."/>
            <person name="Jackson L."/>
            <person name="Javaid M."/>
            <person name="Korchina V."/>
            <person name="Kovar C."/>
            <person name="Mata R."/>
            <person name="Mathew T."/>
            <person name="Ngo R."/>
            <person name="Nguyen L."/>
            <person name="Nguyen N."/>
            <person name="Okwuonu G."/>
            <person name="Ongeri F."/>
            <person name="Pham C."/>
            <person name="Simmons D."/>
            <person name="Wilczek-Boney K."/>
            <person name="Hale W."/>
            <person name="Jakkamsetti A."/>
            <person name="Pham P."/>
            <person name="Ruth R."/>
            <person name="San Lucas F."/>
            <person name="Warren J."/>
            <person name="Zhang J."/>
            <person name="Zhao Z."/>
            <person name="Zhou C."/>
            <person name="Zhu D."/>
            <person name="Lee S."/>
            <person name="Bess C."/>
            <person name="Blankenburg K."/>
            <person name="Forbes L."/>
            <person name="Fu Q."/>
            <person name="Gubbala S."/>
            <person name="Hirani K."/>
            <person name="Jayaseelan J.C."/>
            <person name="Lara F."/>
            <person name="Munidasa M."/>
            <person name="Palculict T."/>
            <person name="Patil S."/>
            <person name="Pu L.-L."/>
            <person name="Saada N."/>
            <person name="Tang L."/>
            <person name="Weissenberger G."/>
            <person name="Zhu Y."/>
            <person name="Hemphill L."/>
            <person name="Shang Y."/>
            <person name="Youmans B."/>
            <person name="Ayvaz T."/>
            <person name="Ross M."/>
            <person name="Santibanez J."/>
            <person name="Aqrawi P."/>
            <person name="Gross S."/>
            <person name="Joshi V."/>
            <person name="Fowler G."/>
            <person name="Nazareth L."/>
            <person name="Reid J."/>
            <person name="Worley K."/>
            <person name="Petrosino J."/>
            <person name="Highlander S."/>
            <person name="Gibbs R."/>
        </authorList>
    </citation>
    <scope>NUCLEOTIDE SEQUENCE [LARGE SCALE GENOMIC DNA]</scope>
    <source>
        <strain evidence="11 12">ATCC 23263</strain>
    </source>
</reference>
<dbReference type="GO" id="GO:0004834">
    <property type="term" value="F:tryptophan synthase activity"/>
    <property type="evidence" value="ECO:0007669"/>
    <property type="project" value="UniProtKB-UniRule"/>
</dbReference>
<dbReference type="STRING" id="887929.HMP0721_0207"/>
<dbReference type="NCBIfam" id="TIGR00262">
    <property type="entry name" value="trpA"/>
    <property type="match status" value="1"/>
</dbReference>
<dbReference type="PROSITE" id="PS00167">
    <property type="entry name" value="TRP_SYNTHASE_ALPHA"/>
    <property type="match status" value="1"/>
</dbReference>
<name>E6MDX4_9FIRM</name>
<keyword evidence="6 9" id="KW-0057">Aromatic amino acid biosynthesis</keyword>
<dbReference type="RefSeq" id="WP_006597624.1">
    <property type="nucleotide sequence ID" value="NZ_GL622359.1"/>
</dbReference>
<evidence type="ECO:0000256" key="10">
    <source>
        <dbReference type="RuleBase" id="RU003662"/>
    </source>
</evidence>
<keyword evidence="7 9" id="KW-0456">Lyase</keyword>
<dbReference type="InterPro" id="IPR013785">
    <property type="entry name" value="Aldolase_TIM"/>
</dbReference>
<dbReference type="CDD" id="cd04724">
    <property type="entry name" value="Tryptophan_synthase_alpha"/>
    <property type="match status" value="1"/>
</dbReference>
<dbReference type="PANTHER" id="PTHR43406">
    <property type="entry name" value="TRYPTOPHAN SYNTHASE, ALPHA CHAIN"/>
    <property type="match status" value="1"/>
</dbReference>
<feature type="active site" description="Proton acceptor" evidence="9">
    <location>
        <position position="55"/>
    </location>
</feature>
<gene>
    <name evidence="9 11" type="primary">trpA</name>
    <name evidence="11" type="ORF">HMP0721_0207</name>
</gene>
<dbReference type="OrthoDB" id="9804578at2"/>
<dbReference type="Pfam" id="PF00290">
    <property type="entry name" value="Trp_syntA"/>
    <property type="match status" value="1"/>
</dbReference>
<evidence type="ECO:0000256" key="2">
    <source>
        <dbReference type="ARBA" id="ARBA00004733"/>
    </source>
</evidence>
<dbReference type="EMBL" id="AEQN01000005">
    <property type="protein sequence ID" value="EFV02733.1"/>
    <property type="molecule type" value="Genomic_DNA"/>
</dbReference>
<comment type="caution">
    <text evidence="11">The sequence shown here is derived from an EMBL/GenBank/DDBJ whole genome shotgun (WGS) entry which is preliminary data.</text>
</comment>
<dbReference type="EC" id="4.2.1.20" evidence="9"/>